<dbReference type="GO" id="GO:0006289">
    <property type="term" value="P:nucleotide-excision repair"/>
    <property type="evidence" value="ECO:0007669"/>
    <property type="project" value="InterPro"/>
</dbReference>
<dbReference type="OMA" id="KESADCK"/>
<accession>F0XVR9</accession>
<keyword evidence="7" id="KW-0227">DNA damage</keyword>
<dbReference type="PANTHER" id="PTHR16171:SF7">
    <property type="entry name" value="DNA REPAIR PROTEIN RAD2"/>
    <property type="match status" value="1"/>
</dbReference>
<evidence type="ECO:0000256" key="4">
    <source>
        <dbReference type="ARBA" id="ARBA00022553"/>
    </source>
</evidence>
<evidence type="ECO:0000313" key="15">
    <source>
        <dbReference type="EMBL" id="EGB12647.1"/>
    </source>
</evidence>
<evidence type="ECO:0000259" key="14">
    <source>
        <dbReference type="SMART" id="SM00485"/>
    </source>
</evidence>
<keyword evidence="6" id="KW-0540">Nuclease</keyword>
<protein>
    <recommendedName>
        <fullName evidence="17">XPG N-terminal domain-containing protein</fullName>
    </recommendedName>
</protein>
<feature type="region of interest" description="Disordered" evidence="12">
    <location>
        <begin position="94"/>
        <end position="124"/>
    </location>
</feature>
<dbReference type="InterPro" id="IPR019974">
    <property type="entry name" value="XPG_CS"/>
</dbReference>
<dbReference type="EMBL" id="GL833120">
    <property type="protein sequence ID" value="EGB12647.1"/>
    <property type="molecule type" value="Genomic_DNA"/>
</dbReference>
<keyword evidence="4" id="KW-0597">Phosphoprotein</keyword>
<proteinExistence type="inferred from homology"/>
<evidence type="ECO:0000256" key="7">
    <source>
        <dbReference type="ARBA" id="ARBA00022763"/>
    </source>
</evidence>
<reference evidence="15 16" key="1">
    <citation type="journal article" date="2011" name="Proc. Natl. Acad. Sci. U.S.A.">
        <title>Niche of harmful alga Aureococcus anophagefferens revealed through ecogenomics.</title>
        <authorList>
            <person name="Gobler C.J."/>
            <person name="Berry D.L."/>
            <person name="Dyhrman S.T."/>
            <person name="Wilhelm S.W."/>
            <person name="Salamov A."/>
            <person name="Lobanov A.V."/>
            <person name="Zhang Y."/>
            <person name="Collier J.L."/>
            <person name="Wurch L.L."/>
            <person name="Kustka A.B."/>
            <person name="Dill B.D."/>
            <person name="Shah M."/>
            <person name="VerBerkmoes N.C."/>
            <person name="Kuo A."/>
            <person name="Terry A."/>
            <person name="Pangilinan J."/>
            <person name="Lindquist E.A."/>
            <person name="Lucas S."/>
            <person name="Paulsen I.T."/>
            <person name="Hattenrath-Lehmann T.K."/>
            <person name="Talmage S.C."/>
            <person name="Walker E.A."/>
            <person name="Koch F."/>
            <person name="Burson A.M."/>
            <person name="Marcoval M.A."/>
            <person name="Tang Y.Z."/>
            <person name="Lecleir G.R."/>
            <person name="Coyne K.J."/>
            <person name="Berg G.M."/>
            <person name="Bertrand E.M."/>
            <person name="Saito M.A."/>
            <person name="Gladyshev V.N."/>
            <person name="Grigoriev I.V."/>
        </authorList>
    </citation>
    <scope>NUCLEOTIDE SEQUENCE [LARGE SCALE GENOMIC DNA]</scope>
    <source>
        <strain evidence="16">CCMP 1984</strain>
    </source>
</reference>
<dbReference type="InterPro" id="IPR008918">
    <property type="entry name" value="HhH2"/>
</dbReference>
<dbReference type="InParanoid" id="F0XVR9"/>
<dbReference type="PANTHER" id="PTHR16171">
    <property type="entry name" value="DNA REPAIR PROTEIN COMPLEMENTING XP-G CELLS-RELATED"/>
    <property type="match status" value="1"/>
</dbReference>
<gene>
    <name evidence="15" type="ORF">AURANDRAFT_4733</name>
</gene>
<dbReference type="eggNOG" id="KOG2520">
    <property type="taxonomic scope" value="Eukaryota"/>
</dbReference>
<feature type="non-terminal residue" evidence="15">
    <location>
        <position position="238"/>
    </location>
</feature>
<dbReference type="Pfam" id="PF00867">
    <property type="entry name" value="XPG_I"/>
    <property type="match status" value="1"/>
</dbReference>
<dbReference type="AlphaFoldDB" id="F0XVR9"/>
<dbReference type="GO" id="GO:0005634">
    <property type="term" value="C:nucleus"/>
    <property type="evidence" value="ECO:0007669"/>
    <property type="project" value="UniProtKB-SubCell"/>
</dbReference>
<comment type="cofactor">
    <cofactor evidence="1">
        <name>Mg(2+)</name>
        <dbReference type="ChEBI" id="CHEBI:18420"/>
    </cofactor>
</comment>
<keyword evidence="16" id="KW-1185">Reference proteome</keyword>
<keyword evidence="6" id="KW-0378">Hydrolase</keyword>
<evidence type="ECO:0000256" key="6">
    <source>
        <dbReference type="ARBA" id="ARBA00022759"/>
    </source>
</evidence>
<evidence type="ECO:0000256" key="8">
    <source>
        <dbReference type="ARBA" id="ARBA00022842"/>
    </source>
</evidence>
<dbReference type="GeneID" id="20222072"/>
<dbReference type="PROSITE" id="PS00842">
    <property type="entry name" value="XPG_2"/>
    <property type="match status" value="1"/>
</dbReference>
<dbReference type="Proteomes" id="UP000002729">
    <property type="component" value="Unassembled WGS sequence"/>
</dbReference>
<dbReference type="OrthoDB" id="200278at2759"/>
<dbReference type="GO" id="GO:0016788">
    <property type="term" value="F:hydrolase activity, acting on ester bonds"/>
    <property type="evidence" value="ECO:0007669"/>
    <property type="project" value="InterPro"/>
</dbReference>
<evidence type="ECO:0000256" key="3">
    <source>
        <dbReference type="ARBA" id="ARBA00005283"/>
    </source>
</evidence>
<dbReference type="InterPro" id="IPR006084">
    <property type="entry name" value="XPG/Rad2"/>
</dbReference>
<dbReference type="RefSeq" id="XP_009032101.1">
    <property type="nucleotide sequence ID" value="XM_009033853.1"/>
</dbReference>
<keyword evidence="6" id="KW-0255">Endonuclease</keyword>
<evidence type="ECO:0000256" key="1">
    <source>
        <dbReference type="ARBA" id="ARBA00001946"/>
    </source>
</evidence>
<dbReference type="InterPro" id="IPR006085">
    <property type="entry name" value="XPG_DNA_repair_N"/>
</dbReference>
<evidence type="ECO:0000256" key="2">
    <source>
        <dbReference type="ARBA" id="ARBA00004123"/>
    </source>
</evidence>
<dbReference type="InterPro" id="IPR001044">
    <property type="entry name" value="XPG/Rad2_eukaryotes"/>
</dbReference>
<dbReference type="GO" id="GO:0004520">
    <property type="term" value="F:DNA endonuclease activity"/>
    <property type="evidence" value="ECO:0007669"/>
    <property type="project" value="TreeGrafter"/>
</dbReference>
<evidence type="ECO:0000256" key="11">
    <source>
        <dbReference type="ARBA" id="ARBA00023242"/>
    </source>
</evidence>
<dbReference type="GO" id="GO:0003697">
    <property type="term" value="F:single-stranded DNA binding"/>
    <property type="evidence" value="ECO:0007669"/>
    <property type="project" value="InterPro"/>
</dbReference>
<dbReference type="CDD" id="cd09868">
    <property type="entry name" value="PIN_XPG_RAD2"/>
    <property type="match status" value="1"/>
</dbReference>
<dbReference type="Pfam" id="PF00752">
    <property type="entry name" value="XPG_N"/>
    <property type="match status" value="1"/>
</dbReference>
<dbReference type="SUPFAM" id="SSF88723">
    <property type="entry name" value="PIN domain-like"/>
    <property type="match status" value="1"/>
</dbReference>
<comment type="similarity">
    <text evidence="3">Belongs to the XPG/RAD2 endonuclease family. XPG subfamily.</text>
</comment>
<organism evidence="16">
    <name type="scientific">Aureococcus anophagefferens</name>
    <name type="common">Harmful bloom alga</name>
    <dbReference type="NCBI Taxonomy" id="44056"/>
    <lineage>
        <taxon>Eukaryota</taxon>
        <taxon>Sar</taxon>
        <taxon>Stramenopiles</taxon>
        <taxon>Ochrophyta</taxon>
        <taxon>Pelagophyceae</taxon>
        <taxon>Pelagomonadales</taxon>
        <taxon>Pelagomonadaceae</taxon>
        <taxon>Aureococcus</taxon>
    </lineage>
</organism>
<feature type="domain" description="XPG N-terminal" evidence="14">
    <location>
        <begin position="1"/>
        <end position="98"/>
    </location>
</feature>
<dbReference type="GO" id="GO:0046872">
    <property type="term" value="F:metal ion binding"/>
    <property type="evidence" value="ECO:0007669"/>
    <property type="project" value="UniProtKB-KW"/>
</dbReference>
<dbReference type="InterPro" id="IPR006086">
    <property type="entry name" value="XPG-I_dom"/>
</dbReference>
<keyword evidence="10" id="KW-0234">DNA repair</keyword>
<dbReference type="Gene3D" id="1.10.150.20">
    <property type="entry name" value="5' to 3' exonuclease, C-terminal subdomain"/>
    <property type="match status" value="1"/>
</dbReference>
<evidence type="ECO:0000256" key="10">
    <source>
        <dbReference type="ARBA" id="ARBA00023204"/>
    </source>
</evidence>
<evidence type="ECO:0000256" key="12">
    <source>
        <dbReference type="SAM" id="MobiDB-lite"/>
    </source>
</evidence>
<dbReference type="Gene3D" id="3.40.50.1010">
    <property type="entry name" value="5'-nuclease"/>
    <property type="match status" value="1"/>
</dbReference>
<evidence type="ECO:0000256" key="9">
    <source>
        <dbReference type="ARBA" id="ARBA00023128"/>
    </source>
</evidence>
<dbReference type="PRINTS" id="PR00853">
    <property type="entry name" value="XPGRADSUPER"/>
</dbReference>
<dbReference type="SMART" id="SM00485">
    <property type="entry name" value="XPGN"/>
    <property type="match status" value="1"/>
</dbReference>
<evidence type="ECO:0000256" key="5">
    <source>
        <dbReference type="ARBA" id="ARBA00022723"/>
    </source>
</evidence>
<dbReference type="PROSITE" id="PS00841">
    <property type="entry name" value="XPG_1"/>
    <property type="match status" value="1"/>
</dbReference>
<keyword evidence="5" id="KW-0479">Metal-binding</keyword>
<dbReference type="KEGG" id="aaf:AURANDRAFT_4733"/>
<dbReference type="InterPro" id="IPR029060">
    <property type="entry name" value="PIN-like_dom_sf"/>
</dbReference>
<dbReference type="SMART" id="SM00279">
    <property type="entry name" value="HhH2"/>
    <property type="match status" value="1"/>
</dbReference>
<feature type="domain" description="XPG-I" evidence="13">
    <location>
        <begin position="134"/>
        <end position="203"/>
    </location>
</feature>
<keyword evidence="9" id="KW-0496">Mitochondrion</keyword>
<evidence type="ECO:0008006" key="17">
    <source>
        <dbReference type="Google" id="ProtNLM"/>
    </source>
</evidence>
<keyword evidence="11" id="KW-0539">Nucleus</keyword>
<comment type="subcellular location">
    <subcellularLocation>
        <location evidence="2">Nucleus</location>
    </subcellularLocation>
</comment>
<dbReference type="SMART" id="SM00484">
    <property type="entry name" value="XPGI"/>
    <property type="match status" value="1"/>
</dbReference>
<evidence type="ECO:0000259" key="13">
    <source>
        <dbReference type="SMART" id="SM00484"/>
    </source>
</evidence>
<sequence>MGVQGLWKLLAPCGRRISVETLEHTTLAIDVSIWLTQFVKAMRDDEGRPIRNAHLIGTLRRVAKLLYHGVRPVFVFDGGVPVVKARLIRQRQMRREKNRDDREAASLRREMSRSSRDADSVTEDMREDTMHLLRLLGVPYVVAPMEAEAQCAALEAAGLCEGVVTDDSDAFCFGARRVYKNIFDDRKYVEAYYASDCARDLRLGRDEFCALALLLGGDYDNGVAGVGVVNAMEVLQAF</sequence>
<name>F0XVR9_AURAN</name>
<keyword evidence="8" id="KW-0460">Magnesium</keyword>
<dbReference type="PRINTS" id="PR00066">
    <property type="entry name" value="XRODRMPGMNTG"/>
</dbReference>
<evidence type="ECO:0000313" key="16">
    <source>
        <dbReference type="Proteomes" id="UP000002729"/>
    </source>
</evidence>